<keyword evidence="2" id="KW-0997">Cell inner membrane</keyword>
<comment type="caution">
    <text evidence="6">The sequence shown here is derived from an EMBL/GenBank/DDBJ whole genome shotgun (WGS) entry which is preliminary data.</text>
</comment>
<proteinExistence type="predicted"/>
<keyword evidence="4" id="KW-1133">Transmembrane helix</keyword>
<evidence type="ECO:0000256" key="2">
    <source>
        <dbReference type="ARBA" id="ARBA00022519"/>
    </source>
</evidence>
<dbReference type="NCBIfam" id="TIGR04409">
    <property type="entry name" value="LptC_YrbK"/>
    <property type="match status" value="1"/>
</dbReference>
<name>A0A6M2BTN5_9GAMM</name>
<keyword evidence="3" id="KW-0812">Transmembrane</keyword>
<protein>
    <submittedName>
        <fullName evidence="6">LPS export ABC transporter periplasmic protein LptC</fullName>
    </submittedName>
</protein>
<dbReference type="PANTHER" id="PTHR37481:SF1">
    <property type="entry name" value="LIPOPOLYSACCHARIDE EXPORT SYSTEM PROTEIN LPTC"/>
    <property type="match status" value="1"/>
</dbReference>
<accession>A0A6M2BTN5</accession>
<dbReference type="InterPro" id="IPR010664">
    <property type="entry name" value="LipoPS_assembly_LptC-rel"/>
</dbReference>
<dbReference type="AlphaFoldDB" id="A0A6M2BTN5"/>
<dbReference type="EMBL" id="JAAMOW010000007">
    <property type="protein sequence ID" value="NGY05818.1"/>
    <property type="molecule type" value="Genomic_DNA"/>
</dbReference>
<sequence>MSRLCAWLPFVLLIAAAAYIVSHSMRRNAELAGGTPAAGERVPTYVADQATWVRYGVDGTPQVRAQAERIDYYDDRSIAMTAVVVDRLGGTQGHWHLEAARGSVPPDAQRMLLQPDVAIRGETASDLPTTIAARDVWVDWQLRTISSDQPVQGSAPNRAVSAKGWQTDFDATHIQMKGNVEVQYDAPSR</sequence>
<reference evidence="6 7" key="1">
    <citation type="journal article" date="2014" name="Int. J. Syst. Evol. Microbiol.">
        <title>Solimonas terrae sp. nov., isolated from soil.</title>
        <authorList>
            <person name="Kim S.J."/>
            <person name="Moon J.Y."/>
            <person name="Weon H.Y."/>
            <person name="Ahn J.H."/>
            <person name="Chen W.M."/>
            <person name="Kwon S.W."/>
        </authorList>
    </citation>
    <scope>NUCLEOTIDE SEQUENCE [LARGE SCALE GENOMIC DNA]</scope>
    <source>
        <strain evidence="6 7">KIS83-12</strain>
    </source>
</reference>
<dbReference type="InterPro" id="IPR052363">
    <property type="entry name" value="LPS_export_LptC"/>
</dbReference>
<keyword evidence="5" id="KW-0472">Membrane</keyword>
<keyword evidence="1" id="KW-1003">Cell membrane</keyword>
<evidence type="ECO:0000313" key="6">
    <source>
        <dbReference type="EMBL" id="NGY05818.1"/>
    </source>
</evidence>
<dbReference type="Proteomes" id="UP000472676">
    <property type="component" value="Unassembled WGS sequence"/>
</dbReference>
<organism evidence="6 7">
    <name type="scientific">Solimonas terrae</name>
    <dbReference type="NCBI Taxonomy" id="1396819"/>
    <lineage>
        <taxon>Bacteria</taxon>
        <taxon>Pseudomonadati</taxon>
        <taxon>Pseudomonadota</taxon>
        <taxon>Gammaproteobacteria</taxon>
        <taxon>Nevskiales</taxon>
        <taxon>Nevskiaceae</taxon>
        <taxon>Solimonas</taxon>
    </lineage>
</organism>
<dbReference type="GO" id="GO:0017089">
    <property type="term" value="F:glycolipid transfer activity"/>
    <property type="evidence" value="ECO:0007669"/>
    <property type="project" value="TreeGrafter"/>
</dbReference>
<dbReference type="InterPro" id="IPR026265">
    <property type="entry name" value="LptC"/>
</dbReference>
<keyword evidence="7" id="KW-1185">Reference proteome</keyword>
<evidence type="ECO:0000313" key="7">
    <source>
        <dbReference type="Proteomes" id="UP000472676"/>
    </source>
</evidence>
<dbReference type="RefSeq" id="WP_166258084.1">
    <property type="nucleotide sequence ID" value="NZ_JAAMOW010000007.1"/>
</dbReference>
<evidence type="ECO:0000256" key="4">
    <source>
        <dbReference type="ARBA" id="ARBA00022989"/>
    </source>
</evidence>
<evidence type="ECO:0000256" key="5">
    <source>
        <dbReference type="ARBA" id="ARBA00023136"/>
    </source>
</evidence>
<gene>
    <name evidence="6" type="primary">lptC</name>
    <name evidence="6" type="ORF">G7Y85_13680</name>
</gene>
<dbReference type="PANTHER" id="PTHR37481">
    <property type="entry name" value="LIPOPOLYSACCHARIDE EXPORT SYSTEM PROTEIN LPTC"/>
    <property type="match status" value="1"/>
</dbReference>
<evidence type="ECO:0000256" key="3">
    <source>
        <dbReference type="ARBA" id="ARBA00022692"/>
    </source>
</evidence>
<evidence type="ECO:0000256" key="1">
    <source>
        <dbReference type="ARBA" id="ARBA00022475"/>
    </source>
</evidence>
<dbReference type="Pfam" id="PF06835">
    <property type="entry name" value="LptC"/>
    <property type="match status" value="1"/>
</dbReference>
<dbReference type="GO" id="GO:0015221">
    <property type="term" value="F:lipopolysaccharide transmembrane transporter activity"/>
    <property type="evidence" value="ECO:0007669"/>
    <property type="project" value="InterPro"/>
</dbReference>
<dbReference type="GO" id="GO:0030288">
    <property type="term" value="C:outer membrane-bounded periplasmic space"/>
    <property type="evidence" value="ECO:0007669"/>
    <property type="project" value="TreeGrafter"/>
</dbReference>
<dbReference type="Gene3D" id="2.60.450.10">
    <property type="entry name" value="Lipopolysaccharide (LPS) transport protein A like domain"/>
    <property type="match status" value="1"/>
</dbReference>
<dbReference type="GO" id="GO:0005886">
    <property type="term" value="C:plasma membrane"/>
    <property type="evidence" value="ECO:0007669"/>
    <property type="project" value="InterPro"/>
</dbReference>